<keyword evidence="1" id="KW-1133">Transmembrane helix</keyword>
<comment type="caution">
    <text evidence="2">The sequence shown here is derived from an EMBL/GenBank/DDBJ whole genome shotgun (WGS) entry which is preliminary data.</text>
</comment>
<keyword evidence="1" id="KW-0472">Membrane</keyword>
<feature type="transmembrane region" description="Helical" evidence="1">
    <location>
        <begin position="12"/>
        <end position="33"/>
    </location>
</feature>
<gene>
    <name evidence="2" type="ORF">ACFO0A_14695</name>
</gene>
<sequence>MDDFEIARSLHVLAVVMWIGGVAFVTTVIFPAVRRSNEAHDQLSAFEAIERNFAPQARVWVLVAGLTGFWMVYRANLWTWFLAPHNWWLQAMLGLWLIFATMLFILEPLVIHRRMKASTRPEADFNRLERMHRVLFVIGLIVIVGGVGGVHGLF</sequence>
<dbReference type="Proteomes" id="UP001595828">
    <property type="component" value="Unassembled WGS sequence"/>
</dbReference>
<protein>
    <recommendedName>
        <fullName evidence="4">Copper resistance protein D domain-containing protein</fullName>
    </recommendedName>
</protein>
<feature type="transmembrane region" description="Helical" evidence="1">
    <location>
        <begin position="87"/>
        <end position="106"/>
    </location>
</feature>
<dbReference type="RefSeq" id="WP_379539855.1">
    <property type="nucleotide sequence ID" value="NZ_JBHSDR010000008.1"/>
</dbReference>
<feature type="transmembrane region" description="Helical" evidence="1">
    <location>
        <begin position="134"/>
        <end position="153"/>
    </location>
</feature>
<reference evidence="3" key="1">
    <citation type="journal article" date="2019" name="Int. J. Syst. Evol. Microbiol.">
        <title>The Global Catalogue of Microorganisms (GCM) 10K type strain sequencing project: providing services to taxonomists for standard genome sequencing and annotation.</title>
        <authorList>
            <consortium name="The Broad Institute Genomics Platform"/>
            <consortium name="The Broad Institute Genome Sequencing Center for Infectious Disease"/>
            <person name="Wu L."/>
            <person name="Ma J."/>
        </authorList>
    </citation>
    <scope>NUCLEOTIDE SEQUENCE [LARGE SCALE GENOMIC DNA]</scope>
    <source>
        <strain evidence="3">CGMCC 1.12989</strain>
    </source>
</reference>
<feature type="transmembrane region" description="Helical" evidence="1">
    <location>
        <begin position="59"/>
        <end position="81"/>
    </location>
</feature>
<proteinExistence type="predicted"/>
<name>A0ABV8RT11_9SPHN</name>
<evidence type="ECO:0000256" key="1">
    <source>
        <dbReference type="SAM" id="Phobius"/>
    </source>
</evidence>
<keyword evidence="3" id="KW-1185">Reference proteome</keyword>
<dbReference type="EMBL" id="JBHSDR010000008">
    <property type="protein sequence ID" value="MFC4296303.1"/>
    <property type="molecule type" value="Genomic_DNA"/>
</dbReference>
<evidence type="ECO:0000313" key="3">
    <source>
        <dbReference type="Proteomes" id="UP001595828"/>
    </source>
</evidence>
<organism evidence="2 3">
    <name type="scientific">Novosphingobium tardum</name>
    <dbReference type="NCBI Taxonomy" id="1538021"/>
    <lineage>
        <taxon>Bacteria</taxon>
        <taxon>Pseudomonadati</taxon>
        <taxon>Pseudomonadota</taxon>
        <taxon>Alphaproteobacteria</taxon>
        <taxon>Sphingomonadales</taxon>
        <taxon>Sphingomonadaceae</taxon>
        <taxon>Novosphingobium</taxon>
    </lineage>
</organism>
<keyword evidence="1" id="KW-0812">Transmembrane</keyword>
<evidence type="ECO:0000313" key="2">
    <source>
        <dbReference type="EMBL" id="MFC4296303.1"/>
    </source>
</evidence>
<evidence type="ECO:0008006" key="4">
    <source>
        <dbReference type="Google" id="ProtNLM"/>
    </source>
</evidence>
<accession>A0ABV8RT11</accession>